<proteinExistence type="inferred from homology"/>
<dbReference type="Pfam" id="PF00933">
    <property type="entry name" value="Glyco_hydro_3"/>
    <property type="match status" value="1"/>
</dbReference>
<dbReference type="InterPro" id="IPR036962">
    <property type="entry name" value="Glyco_hydro_3_N_sf"/>
</dbReference>
<evidence type="ECO:0000313" key="9">
    <source>
        <dbReference type="Proteomes" id="UP001501183"/>
    </source>
</evidence>
<dbReference type="PANTHER" id="PTHR30480">
    <property type="entry name" value="BETA-HEXOSAMINIDASE-RELATED"/>
    <property type="match status" value="1"/>
</dbReference>
<dbReference type="InterPro" id="IPR001764">
    <property type="entry name" value="Glyco_hydro_3_N"/>
</dbReference>
<evidence type="ECO:0000256" key="1">
    <source>
        <dbReference type="ARBA" id="ARBA00001231"/>
    </source>
</evidence>
<feature type="domain" description="Glycoside hydrolase family 3 N-terminal" evidence="7">
    <location>
        <begin position="107"/>
        <end position="422"/>
    </location>
</feature>
<accession>A0ABP8PA17</accession>
<dbReference type="RefSeq" id="WP_345347286.1">
    <property type="nucleotide sequence ID" value="NZ_BAABFB010000050.1"/>
</dbReference>
<reference evidence="9" key="1">
    <citation type="journal article" date="2019" name="Int. J. Syst. Evol. Microbiol.">
        <title>The Global Catalogue of Microorganisms (GCM) 10K type strain sequencing project: providing services to taxonomists for standard genome sequencing and annotation.</title>
        <authorList>
            <consortium name="The Broad Institute Genomics Platform"/>
            <consortium name="The Broad Institute Genome Sequencing Center for Infectious Disease"/>
            <person name="Wu L."/>
            <person name="Ma J."/>
        </authorList>
    </citation>
    <scope>NUCLEOTIDE SEQUENCE [LARGE SCALE GENOMIC DNA]</scope>
    <source>
        <strain evidence="9">JCM 32206</strain>
    </source>
</reference>
<name>A0ABP8PA17_9NOCA</name>
<dbReference type="EMBL" id="BAABFB010000050">
    <property type="protein sequence ID" value="GAA4482833.1"/>
    <property type="molecule type" value="Genomic_DNA"/>
</dbReference>
<evidence type="ECO:0000259" key="7">
    <source>
        <dbReference type="Pfam" id="PF00933"/>
    </source>
</evidence>
<organism evidence="8 9">
    <name type="scientific">Rhodococcus olei</name>
    <dbReference type="NCBI Taxonomy" id="2161675"/>
    <lineage>
        <taxon>Bacteria</taxon>
        <taxon>Bacillati</taxon>
        <taxon>Actinomycetota</taxon>
        <taxon>Actinomycetes</taxon>
        <taxon>Mycobacteriales</taxon>
        <taxon>Nocardiaceae</taxon>
        <taxon>Rhodococcus</taxon>
    </lineage>
</organism>
<comment type="similarity">
    <text evidence="2">Belongs to the glycosyl hydrolase 3 family.</text>
</comment>
<keyword evidence="9" id="KW-1185">Reference proteome</keyword>
<evidence type="ECO:0000256" key="3">
    <source>
        <dbReference type="ARBA" id="ARBA00012663"/>
    </source>
</evidence>
<dbReference type="SUPFAM" id="SSF51445">
    <property type="entry name" value="(Trans)glycosidases"/>
    <property type="match status" value="1"/>
</dbReference>
<sequence length="429" mass="44018">MSIRSAGIRDLLVHGAILLSGYPFAVIRGGYGGGVIRNRLPRVLPLLLGLGVVAGCGGTGTQTAATTSPASSAEPTSTQAPSAPAAAAPAAAAPACGSDFLASLTPRQRLAQLLNVGVTGTADAMSVVRDEQVGGIFVGSWTDESMLANRQIPQVQAVSKVPVAVSIDEEGGRVSRVADLLGEDPAPRTVAQTMTPEQTYAMALERGRGLHDLGITVNFAPVVDVSDQPANTVIGDRSFSGDPEVVTRYAGEYARGLRDAGVFPVIKHFPGHGSASGDSHTGAVTTPPLDQLQTHDLVPYRTLVTTGVGVMVGHLDVPGLTAPGVPASISPAAMSLLRTGTGYGAPPFDGPIFTDDLSGMRAITDRMDIAQAVAASLEAGADVALWLTTDEVPRVLDHLEAEVAAGRLPQAKVDASVLRVARAKGVVHC</sequence>
<dbReference type="InterPro" id="IPR050226">
    <property type="entry name" value="NagZ_Beta-hexosaminidase"/>
</dbReference>
<comment type="catalytic activity">
    <reaction evidence="1">
        <text>Hydrolysis of terminal non-reducing N-acetyl-D-hexosamine residues in N-acetyl-beta-D-hexosaminides.</text>
        <dbReference type="EC" id="3.2.1.52"/>
    </reaction>
</comment>
<evidence type="ECO:0000313" key="8">
    <source>
        <dbReference type="EMBL" id="GAA4482833.1"/>
    </source>
</evidence>
<dbReference type="PANTHER" id="PTHR30480:SF13">
    <property type="entry name" value="BETA-HEXOSAMINIDASE"/>
    <property type="match status" value="1"/>
</dbReference>
<dbReference type="GO" id="GO:0016787">
    <property type="term" value="F:hydrolase activity"/>
    <property type="evidence" value="ECO:0007669"/>
    <property type="project" value="UniProtKB-KW"/>
</dbReference>
<gene>
    <name evidence="8" type="ORF">GCM10023094_33580</name>
</gene>
<evidence type="ECO:0000256" key="5">
    <source>
        <dbReference type="ARBA" id="ARBA00023295"/>
    </source>
</evidence>
<protein>
    <recommendedName>
        <fullName evidence="3">beta-N-acetylhexosaminidase</fullName>
        <ecNumber evidence="3">3.2.1.52</ecNumber>
    </recommendedName>
</protein>
<evidence type="ECO:0000256" key="6">
    <source>
        <dbReference type="SAM" id="MobiDB-lite"/>
    </source>
</evidence>
<evidence type="ECO:0000256" key="2">
    <source>
        <dbReference type="ARBA" id="ARBA00005336"/>
    </source>
</evidence>
<dbReference type="Gene3D" id="3.20.20.300">
    <property type="entry name" value="Glycoside hydrolase, family 3, N-terminal domain"/>
    <property type="match status" value="1"/>
</dbReference>
<feature type="region of interest" description="Disordered" evidence="6">
    <location>
        <begin position="61"/>
        <end position="86"/>
    </location>
</feature>
<comment type="caution">
    <text evidence="8">The sequence shown here is derived from an EMBL/GenBank/DDBJ whole genome shotgun (WGS) entry which is preliminary data.</text>
</comment>
<evidence type="ECO:0000256" key="4">
    <source>
        <dbReference type="ARBA" id="ARBA00022801"/>
    </source>
</evidence>
<dbReference type="InterPro" id="IPR017853">
    <property type="entry name" value="GH"/>
</dbReference>
<keyword evidence="4 8" id="KW-0378">Hydrolase</keyword>
<dbReference type="EC" id="3.2.1.52" evidence="3"/>
<dbReference type="Proteomes" id="UP001501183">
    <property type="component" value="Unassembled WGS sequence"/>
</dbReference>
<keyword evidence="5" id="KW-0326">Glycosidase</keyword>